<feature type="coiled-coil region" evidence="1">
    <location>
        <begin position="99"/>
        <end position="186"/>
    </location>
</feature>
<feature type="coiled-coil region" evidence="1">
    <location>
        <begin position="371"/>
        <end position="514"/>
    </location>
</feature>
<dbReference type="HOGENOM" id="CLU_308490_0_0_1"/>
<feature type="compositionally biased region" description="Polar residues" evidence="2">
    <location>
        <begin position="951"/>
        <end position="962"/>
    </location>
</feature>
<proteinExistence type="predicted"/>
<name>K3X2H8_GLOUD</name>
<dbReference type="PANTHER" id="PTHR23159:SF31">
    <property type="entry name" value="CENTROSOME-ASSOCIATED PROTEIN CEP250 ISOFORM X1"/>
    <property type="match status" value="1"/>
</dbReference>
<accession>K3X2H8</accession>
<dbReference type="STRING" id="431595.K3X2H8"/>
<dbReference type="Proteomes" id="UP000019132">
    <property type="component" value="Unassembled WGS sequence"/>
</dbReference>
<feature type="coiled-coil region" evidence="1">
    <location>
        <begin position="232"/>
        <end position="343"/>
    </location>
</feature>
<evidence type="ECO:0000256" key="1">
    <source>
        <dbReference type="SAM" id="Coils"/>
    </source>
</evidence>
<feature type="compositionally biased region" description="Gly residues" evidence="2">
    <location>
        <begin position="1"/>
        <end position="10"/>
    </location>
</feature>
<reference evidence="4" key="2">
    <citation type="submission" date="2010-04" db="EMBL/GenBank/DDBJ databases">
        <authorList>
            <person name="Buell R."/>
            <person name="Hamilton J."/>
            <person name="Hostetler J."/>
        </authorList>
    </citation>
    <scope>NUCLEOTIDE SEQUENCE [LARGE SCALE GENOMIC DNA]</scope>
    <source>
        <strain evidence="4">DAOM:BR144</strain>
    </source>
</reference>
<feature type="region of interest" description="Disordered" evidence="2">
    <location>
        <begin position="880"/>
        <end position="962"/>
    </location>
</feature>
<dbReference type="OMA" id="EVQTRCL"/>
<evidence type="ECO:0000313" key="4">
    <source>
        <dbReference type="Proteomes" id="UP000019132"/>
    </source>
</evidence>
<dbReference type="Gene3D" id="1.10.287.1490">
    <property type="match status" value="1"/>
</dbReference>
<dbReference type="InParanoid" id="K3X2H8"/>
<feature type="region of interest" description="Disordered" evidence="2">
    <location>
        <begin position="1"/>
        <end position="24"/>
    </location>
</feature>
<organism evidence="3 4">
    <name type="scientific">Globisporangium ultimum (strain ATCC 200006 / CBS 805.95 / DAOM BR144)</name>
    <name type="common">Pythium ultimum</name>
    <dbReference type="NCBI Taxonomy" id="431595"/>
    <lineage>
        <taxon>Eukaryota</taxon>
        <taxon>Sar</taxon>
        <taxon>Stramenopiles</taxon>
        <taxon>Oomycota</taxon>
        <taxon>Peronosporomycetes</taxon>
        <taxon>Pythiales</taxon>
        <taxon>Pythiaceae</taxon>
        <taxon>Globisporangium</taxon>
    </lineage>
</organism>
<evidence type="ECO:0000313" key="3">
    <source>
        <dbReference type="EnsemblProtists" id="PYU1_T011427"/>
    </source>
</evidence>
<dbReference type="AlphaFoldDB" id="K3X2H8"/>
<feature type="compositionally biased region" description="Polar residues" evidence="2">
    <location>
        <begin position="887"/>
        <end position="898"/>
    </location>
</feature>
<dbReference type="EnsemblProtists" id="PYU1_T011427">
    <property type="protein sequence ID" value="PYU1_T011427"/>
    <property type="gene ID" value="PYU1_G011402"/>
</dbReference>
<feature type="coiled-coil region" evidence="1">
    <location>
        <begin position="775"/>
        <end position="855"/>
    </location>
</feature>
<reference evidence="3" key="3">
    <citation type="submission" date="2015-02" db="UniProtKB">
        <authorList>
            <consortium name="EnsemblProtists"/>
        </authorList>
    </citation>
    <scope>IDENTIFICATION</scope>
    <source>
        <strain evidence="3">DAOM BR144</strain>
    </source>
</reference>
<evidence type="ECO:0000256" key="2">
    <source>
        <dbReference type="SAM" id="MobiDB-lite"/>
    </source>
</evidence>
<dbReference type="PANTHER" id="PTHR23159">
    <property type="entry name" value="CENTROSOMAL PROTEIN 2"/>
    <property type="match status" value="1"/>
</dbReference>
<dbReference type="eggNOG" id="ENOG502QUFY">
    <property type="taxonomic scope" value="Eukaryota"/>
</dbReference>
<reference evidence="4" key="1">
    <citation type="journal article" date="2010" name="Genome Biol.">
        <title>Genome sequence of the necrotrophic plant pathogen Pythium ultimum reveals original pathogenicity mechanisms and effector repertoire.</title>
        <authorList>
            <person name="Levesque C.A."/>
            <person name="Brouwer H."/>
            <person name="Cano L."/>
            <person name="Hamilton J.P."/>
            <person name="Holt C."/>
            <person name="Huitema E."/>
            <person name="Raffaele S."/>
            <person name="Robideau G.P."/>
            <person name="Thines M."/>
            <person name="Win J."/>
            <person name="Zerillo M.M."/>
            <person name="Beakes G.W."/>
            <person name="Boore J.L."/>
            <person name="Busam D."/>
            <person name="Dumas B."/>
            <person name="Ferriera S."/>
            <person name="Fuerstenberg S.I."/>
            <person name="Gachon C.M."/>
            <person name="Gaulin E."/>
            <person name="Govers F."/>
            <person name="Grenville-Briggs L."/>
            <person name="Horner N."/>
            <person name="Hostetler J."/>
            <person name="Jiang R.H."/>
            <person name="Johnson J."/>
            <person name="Krajaejun T."/>
            <person name="Lin H."/>
            <person name="Meijer H.J."/>
            <person name="Moore B."/>
            <person name="Morris P."/>
            <person name="Phuntmart V."/>
            <person name="Puiu D."/>
            <person name="Shetty J."/>
            <person name="Stajich J.E."/>
            <person name="Tripathy S."/>
            <person name="Wawra S."/>
            <person name="van West P."/>
            <person name="Whitty B.R."/>
            <person name="Coutinho P.M."/>
            <person name="Henrissat B."/>
            <person name="Martin F."/>
            <person name="Thomas P.D."/>
            <person name="Tyler B.M."/>
            <person name="De Vries R.P."/>
            <person name="Kamoun S."/>
            <person name="Yandell M."/>
            <person name="Tisserat N."/>
            <person name="Buell C.R."/>
        </authorList>
    </citation>
    <scope>NUCLEOTIDE SEQUENCE</scope>
    <source>
        <strain evidence="4">DAOM:BR144</strain>
    </source>
</reference>
<feature type="coiled-coil region" evidence="1">
    <location>
        <begin position="543"/>
        <end position="697"/>
    </location>
</feature>
<keyword evidence="1" id="KW-0175">Coiled coil</keyword>
<dbReference type="EMBL" id="GL376571">
    <property type="status" value="NOT_ANNOTATED_CDS"/>
    <property type="molecule type" value="Genomic_DNA"/>
</dbReference>
<dbReference type="VEuPathDB" id="FungiDB:PYU1_G011402"/>
<sequence length="962" mass="110663">MSGFRRGGSAAGLDNQSHYDGSIGGAAKYADDPAFYGSVLDELHAEQKSTIEALSCQVEFYRQREERYKKEVDTLRRYFSKDGGDADSNESFAKMVAENRLLGEEIDALRNKQTRWEQEKQRMDRARLDLETQLKDAKHSLASFSQAIEQLELKMQRKEAEVQTRCLELEQELIAKSQECDRLQDEHSAAQQIIQNFQIVSSENQRLRGELQALTQSNLAQKGETESASLKVQSYEESRRQQEQTITELKQQLADSSLRIASAQLEVEKKQSQVKELQIQLENASMLLSEREKMLASDTHARREDESQRHELLALVSMLQREKDALTANLSMHQKEQEALRSELRTVKSRLSTKDHGVMVATLRSEISYLKERLRNEFKHEKDELKTEKASLSHEISVLTGRVAEKERVIHRLQDEILAKDEKNRQIAYDMTQLQGKISSLEHELDATREKYQQLQDCRTALAEKLDYGFKELLNDEESAASAYEELEKLHKELAQLKKKNSTLEMQRQSAVDELDRERFESTSSSSRLNAKIDDLYRQLYEKDEMITSLKRAEQQLVLHEKEKASWEQQLDETRSRMQQGVEAESHKVQDLRSQVAALEDDRAALKDTLADLQREIRDHDEQRQAVQVAVQESQLEVEAGKQEQDRLQQEISRLEAQLSDAVKAVENGRQEKSSREKKLLRERKQMEAEMIKLFDRIEVAGKRNLELGEKVIAMGNQAKVDQTDLIALSTQVKTYKQTIRHLEGQLSKVSRSTSRETESVHDLKRRLSQAVTTQERYQVEIATLRKAMEHLQSEKDVVQKQRDEAMKRVRLLMQCQEQMKSTVEGHTTELVEEIEATQNQLEAERKRCTVLLANEKSLLRDLQDRNAAITKLQRSIQMLQPRKPSYNGNESFSRSNGTATTAATTNSPLGGGSSPVATSREPRRQQHQPASAPAKELDHLLSNLERISEFSAQQQMQDERY</sequence>
<keyword evidence="4" id="KW-1185">Reference proteome</keyword>
<protein>
    <submittedName>
        <fullName evidence="3">Uncharacterized protein</fullName>
    </submittedName>
</protein>